<dbReference type="AlphaFoldDB" id="A0A1N7MMM6"/>
<sequence length="283" mass="30488">MCASQAHKQQSLQKCSQKGFTLLELIVVIVLLGIISVGTTGFIVNSVKGYTDMARRDGIAATSRVAMDRMVRELRNALPNSPRVITDGGPWSGLCLEYIPILDATSYLSIPIASSATSFSIIPFTEAPELGKAAIYPINTDAVYQTGSPAVISPDISSSADSLVGSGATTLELSSAHQYPEESPAKRMFIVDGPVSFCLVGDRLYRYSHYDRTATQPTPDTLPALPGTEPNRALLAYPLTGTQPFTIENATLQRNALVILQFSVEQGSEKLLIQQEVHTRNAP</sequence>
<dbReference type="EMBL" id="FTOE01000006">
    <property type="protein sequence ID" value="SIS87404.1"/>
    <property type="molecule type" value="Genomic_DNA"/>
</dbReference>
<dbReference type="InterPro" id="IPR045584">
    <property type="entry name" value="Pilin-like"/>
</dbReference>
<dbReference type="STRING" id="619304.SAMN05421760_106203"/>
<dbReference type="RefSeq" id="WP_054340426.1">
    <property type="nucleotide sequence ID" value="NZ_FTOE01000006.1"/>
</dbReference>
<name>A0A1N7MMM6_9GAMM</name>
<protein>
    <submittedName>
        <fullName evidence="2">MSHA biogenesis protein MshO</fullName>
    </submittedName>
</protein>
<evidence type="ECO:0000256" key="1">
    <source>
        <dbReference type="SAM" id="Phobius"/>
    </source>
</evidence>
<evidence type="ECO:0000313" key="2">
    <source>
        <dbReference type="EMBL" id="SIS87404.1"/>
    </source>
</evidence>
<gene>
    <name evidence="2" type="ORF">SAMN05421760_106203</name>
</gene>
<keyword evidence="1" id="KW-0472">Membrane</keyword>
<keyword evidence="3" id="KW-1185">Reference proteome</keyword>
<dbReference type="SUPFAM" id="SSF54523">
    <property type="entry name" value="Pili subunits"/>
    <property type="match status" value="1"/>
</dbReference>
<keyword evidence="1" id="KW-0812">Transmembrane</keyword>
<dbReference type="Proteomes" id="UP000185999">
    <property type="component" value="Unassembled WGS sequence"/>
</dbReference>
<evidence type="ECO:0000313" key="3">
    <source>
        <dbReference type="Proteomes" id="UP000185999"/>
    </source>
</evidence>
<dbReference type="NCBIfam" id="TIGR02532">
    <property type="entry name" value="IV_pilin_GFxxxE"/>
    <property type="match status" value="1"/>
</dbReference>
<proteinExistence type="predicted"/>
<accession>A0A1N7MMM6</accession>
<dbReference type="OrthoDB" id="9788802at2"/>
<feature type="transmembrane region" description="Helical" evidence="1">
    <location>
        <begin position="21"/>
        <end position="44"/>
    </location>
</feature>
<dbReference type="Pfam" id="PF07963">
    <property type="entry name" value="N_methyl"/>
    <property type="match status" value="1"/>
</dbReference>
<organism evidence="2 3">
    <name type="scientific">Neptunomonas antarctica</name>
    <dbReference type="NCBI Taxonomy" id="619304"/>
    <lineage>
        <taxon>Bacteria</taxon>
        <taxon>Pseudomonadati</taxon>
        <taxon>Pseudomonadota</taxon>
        <taxon>Gammaproteobacteria</taxon>
        <taxon>Oceanospirillales</taxon>
        <taxon>Oceanospirillaceae</taxon>
        <taxon>Neptunomonas</taxon>
    </lineage>
</organism>
<keyword evidence="1" id="KW-1133">Transmembrane helix</keyword>
<reference evidence="3" key="1">
    <citation type="submission" date="2017-01" db="EMBL/GenBank/DDBJ databases">
        <authorList>
            <person name="Varghese N."/>
            <person name="Submissions S."/>
        </authorList>
    </citation>
    <scope>NUCLEOTIDE SEQUENCE [LARGE SCALE GENOMIC DNA]</scope>
    <source>
        <strain evidence="3">DSM 22306</strain>
    </source>
</reference>
<dbReference type="InterPro" id="IPR012902">
    <property type="entry name" value="N_methyl_site"/>
</dbReference>